<dbReference type="OrthoDB" id="5098458at2759"/>
<evidence type="ECO:0000256" key="1">
    <source>
        <dbReference type="SAM" id="Phobius"/>
    </source>
</evidence>
<keyword evidence="1" id="KW-0472">Membrane</keyword>
<protein>
    <submittedName>
        <fullName evidence="2">Uncharacterized protein</fullName>
    </submittedName>
</protein>
<dbReference type="EMBL" id="CP042192">
    <property type="protein sequence ID" value="QDS72808.1"/>
    <property type="molecule type" value="Genomic_DNA"/>
</dbReference>
<keyword evidence="1" id="KW-1133">Transmembrane helix</keyword>
<dbReference type="Proteomes" id="UP000316270">
    <property type="component" value="Chromosome 8"/>
</dbReference>
<name>A0A517LAZ5_9PEZI</name>
<evidence type="ECO:0000313" key="3">
    <source>
        <dbReference type="Proteomes" id="UP000316270"/>
    </source>
</evidence>
<feature type="transmembrane region" description="Helical" evidence="1">
    <location>
        <begin position="6"/>
        <end position="29"/>
    </location>
</feature>
<proteinExistence type="predicted"/>
<keyword evidence="3" id="KW-1185">Reference proteome</keyword>
<keyword evidence="1" id="KW-0812">Transmembrane</keyword>
<sequence>MSNSSISPDLIITIIFGLLQVLVGIMSLWQQWRFCQIGMNLRTDATPDPEAGRRMASATNIEQLARSDSDATIVEELAGAKECEKAC</sequence>
<gene>
    <name evidence="2" type="ORF">FKW77_006579</name>
</gene>
<dbReference type="AlphaFoldDB" id="A0A517LAZ5"/>
<organism evidence="2 3">
    <name type="scientific">Venturia effusa</name>
    <dbReference type="NCBI Taxonomy" id="50376"/>
    <lineage>
        <taxon>Eukaryota</taxon>
        <taxon>Fungi</taxon>
        <taxon>Dikarya</taxon>
        <taxon>Ascomycota</taxon>
        <taxon>Pezizomycotina</taxon>
        <taxon>Dothideomycetes</taxon>
        <taxon>Pleosporomycetidae</taxon>
        <taxon>Venturiales</taxon>
        <taxon>Venturiaceae</taxon>
        <taxon>Venturia</taxon>
    </lineage>
</organism>
<reference evidence="2 3" key="1">
    <citation type="submission" date="2019-07" db="EMBL/GenBank/DDBJ databases">
        <title>Finished genome of Venturia effusa.</title>
        <authorList>
            <person name="Young C.A."/>
            <person name="Cox M.P."/>
            <person name="Ganley A.R.D."/>
            <person name="David W.J."/>
        </authorList>
    </citation>
    <scope>NUCLEOTIDE SEQUENCE [LARGE SCALE GENOMIC DNA]</scope>
    <source>
        <strain evidence="3">albino</strain>
    </source>
</reference>
<evidence type="ECO:0000313" key="2">
    <source>
        <dbReference type="EMBL" id="QDS72808.1"/>
    </source>
</evidence>
<accession>A0A517LAZ5</accession>